<dbReference type="Pfam" id="PF13704">
    <property type="entry name" value="Glyco_tranf_2_4"/>
    <property type="match status" value="1"/>
</dbReference>
<dbReference type="EMBL" id="CP034328">
    <property type="protein sequence ID" value="AZL58612.1"/>
    <property type="molecule type" value="Genomic_DNA"/>
</dbReference>
<reference evidence="1 2" key="1">
    <citation type="submission" date="2018-12" db="EMBL/GenBank/DDBJ databases">
        <title>Complete genome sequencing of Tabrizicola sp. K13M18.</title>
        <authorList>
            <person name="Bae J.-W."/>
        </authorList>
    </citation>
    <scope>NUCLEOTIDE SEQUENCE [LARGE SCALE GENOMIC DNA]</scope>
    <source>
        <strain evidence="1 2">K13M18</strain>
    </source>
</reference>
<keyword evidence="2" id="KW-1185">Reference proteome</keyword>
<evidence type="ECO:0000313" key="2">
    <source>
        <dbReference type="Proteomes" id="UP000282002"/>
    </source>
</evidence>
<name>A0A3S8U4Q2_9RHOB</name>
<accession>A0A3S8U4Q2</accession>
<dbReference type="GO" id="GO:0016740">
    <property type="term" value="F:transferase activity"/>
    <property type="evidence" value="ECO:0007669"/>
    <property type="project" value="UniProtKB-KW"/>
</dbReference>
<gene>
    <name evidence="1" type="ORF">EI545_07045</name>
</gene>
<dbReference type="AlphaFoldDB" id="A0A3S8U4Q2"/>
<dbReference type="InterPro" id="IPR029044">
    <property type="entry name" value="Nucleotide-diphossugar_trans"/>
</dbReference>
<evidence type="ECO:0000313" key="1">
    <source>
        <dbReference type="EMBL" id="AZL58612.1"/>
    </source>
</evidence>
<dbReference type="OrthoDB" id="1997677at2"/>
<sequence length="326" mass="35518">MTSAAAQTTPVALMSCMRNEGIHVVEWLAYHRVIGFGPIVICTNDCTDGTDRLLEALAAGGAVDHMPNPVAKDESPQGAGIRRVMAHLQGGAVDWLCHLDSDEFLNIAPGAAPVQEVIARAGDAHAIALPWRSFGDSGHSVWPGNTLSAFTGCEAAMDPELVKFKSIFRLSAFHNASEHMPTDPRVEAPLPVNAAGEPLSPATLLGPPRSRYRPIDVAMRGGAVINHYATRSTDVFLMKNDRGFGTGQAFGKYHLNSVWHRRTNRNERQDRSILRRWAEVETEMARLRALSGVAAAEAASLSWFTDTRRHLLVPDTIRRWTKGATA</sequence>
<dbReference type="Proteomes" id="UP000282002">
    <property type="component" value="Chromosome"/>
</dbReference>
<organism evidence="1 2">
    <name type="scientific">Tabrizicola piscis</name>
    <dbReference type="NCBI Taxonomy" id="2494374"/>
    <lineage>
        <taxon>Bacteria</taxon>
        <taxon>Pseudomonadati</taxon>
        <taxon>Pseudomonadota</taxon>
        <taxon>Alphaproteobacteria</taxon>
        <taxon>Rhodobacterales</taxon>
        <taxon>Paracoccaceae</taxon>
        <taxon>Tabrizicola</taxon>
    </lineage>
</organism>
<keyword evidence="1" id="KW-0808">Transferase</keyword>
<proteinExistence type="predicted"/>
<dbReference type="SUPFAM" id="SSF53448">
    <property type="entry name" value="Nucleotide-diphospho-sugar transferases"/>
    <property type="match status" value="1"/>
</dbReference>
<protein>
    <submittedName>
        <fullName evidence="1">Glycosyltransferase family 2 protein</fullName>
    </submittedName>
</protein>
<dbReference type="RefSeq" id="WP_125324813.1">
    <property type="nucleotide sequence ID" value="NZ_CP034328.1"/>
</dbReference>
<dbReference type="KEGG" id="taw:EI545_07045"/>